<name>A0A0V0YSH0_9BILA</name>
<evidence type="ECO:0000313" key="1">
    <source>
        <dbReference type="EMBL" id="KRY02746.1"/>
    </source>
</evidence>
<protein>
    <submittedName>
        <fullName evidence="1">Uncharacterized protein</fullName>
    </submittedName>
</protein>
<reference evidence="1 2" key="1">
    <citation type="submission" date="2015-01" db="EMBL/GenBank/DDBJ databases">
        <title>Evolution of Trichinella species and genotypes.</title>
        <authorList>
            <person name="Korhonen P.K."/>
            <person name="Edoardo P."/>
            <person name="Giuseppe L.R."/>
            <person name="Gasser R.B."/>
        </authorList>
    </citation>
    <scope>NUCLEOTIDE SEQUENCE [LARGE SCALE GENOMIC DNA]</scope>
    <source>
        <strain evidence="1">ISS2496</strain>
    </source>
</reference>
<gene>
    <name evidence="1" type="ORF">T12_3103</name>
</gene>
<keyword evidence="2" id="KW-1185">Reference proteome</keyword>
<proteinExistence type="predicted"/>
<organism evidence="1 2">
    <name type="scientific">Trichinella patagoniensis</name>
    <dbReference type="NCBI Taxonomy" id="990121"/>
    <lineage>
        <taxon>Eukaryota</taxon>
        <taxon>Metazoa</taxon>
        <taxon>Ecdysozoa</taxon>
        <taxon>Nematoda</taxon>
        <taxon>Enoplea</taxon>
        <taxon>Dorylaimia</taxon>
        <taxon>Trichinellida</taxon>
        <taxon>Trichinellidae</taxon>
        <taxon>Trichinella</taxon>
    </lineage>
</organism>
<accession>A0A0V0YSH0</accession>
<evidence type="ECO:0000313" key="2">
    <source>
        <dbReference type="Proteomes" id="UP000054783"/>
    </source>
</evidence>
<sequence>MACSLARLLLLSNNVLYEIFGEKTISNGLRLLVNTVT</sequence>
<dbReference type="Proteomes" id="UP000054783">
    <property type="component" value="Unassembled WGS sequence"/>
</dbReference>
<dbReference type="AlphaFoldDB" id="A0A0V0YSH0"/>
<dbReference type="EMBL" id="JYDQ01003492">
    <property type="protein sequence ID" value="KRY02746.1"/>
    <property type="molecule type" value="Genomic_DNA"/>
</dbReference>
<comment type="caution">
    <text evidence="1">The sequence shown here is derived from an EMBL/GenBank/DDBJ whole genome shotgun (WGS) entry which is preliminary data.</text>
</comment>